<accession>A0A9P8TIE1</accession>
<evidence type="ECO:0000259" key="5">
    <source>
        <dbReference type="PROSITE" id="PS50188"/>
    </source>
</evidence>
<dbReference type="GO" id="GO:0000976">
    <property type="term" value="F:transcription cis-regulatory region binding"/>
    <property type="evidence" value="ECO:0007669"/>
    <property type="project" value="TreeGrafter"/>
</dbReference>
<evidence type="ECO:0000313" key="7">
    <source>
        <dbReference type="Proteomes" id="UP000769528"/>
    </source>
</evidence>
<sequence>MASTIPQKRPLEEDETLSESQEQLQSVSNGGPISQPLSTTPSVKIELSNLKSNMNKYQPYISYKPTDFLYFEPHAIESKIEGFYQIDDMPFNTRRGFQYSPSSPNPLLPIIKFSLTELPPFKPTLSYFDRSNATLISEDLSSVTTDRGWVSARASTPIQEGKVYLEFNIIKSDESSHVRIGIGRREASIEAPIGFDGYGYALRDKTGQKVHLSRPCPFMDSFQTGDVIGFLIQLPIMTEFQDITRDQIAIRYRNRLYLEKFDYIPNKKMEHLLNPMTVFGEKTVADTNPFLPISLTNSSITIFKNGKYIGVPFEDLYAFLPPFSELGKNKQNMFNNNGTLGYYPTVSVFNGGIAELNPGPNFKFRPDDLGNDVKDYCELYGEKIAEEIVWDIIDEIEAELIHDSV</sequence>
<dbReference type="PROSITE" id="PS50188">
    <property type="entry name" value="B302_SPRY"/>
    <property type="match status" value="1"/>
</dbReference>
<comment type="caution">
    <text evidence="6">The sequence shown here is derived from an EMBL/GenBank/DDBJ whole genome shotgun (WGS) entry which is preliminary data.</text>
</comment>
<feature type="domain" description="B30.2/SPRY" evidence="5">
    <location>
        <begin position="103"/>
        <end position="285"/>
    </location>
</feature>
<name>A0A9P8TIE1_9ASCO</name>
<dbReference type="GO" id="GO:0048188">
    <property type="term" value="C:Set1C/COMPASS complex"/>
    <property type="evidence" value="ECO:0007669"/>
    <property type="project" value="InterPro"/>
</dbReference>
<evidence type="ECO:0000313" key="6">
    <source>
        <dbReference type="EMBL" id="KAH3679954.1"/>
    </source>
</evidence>
<reference evidence="6" key="2">
    <citation type="submission" date="2021-01" db="EMBL/GenBank/DDBJ databases">
        <authorList>
            <person name="Schikora-Tamarit M.A."/>
        </authorList>
    </citation>
    <scope>NUCLEOTIDE SEQUENCE</scope>
    <source>
        <strain evidence="6">CBS6341</strain>
    </source>
</reference>
<evidence type="ECO:0000256" key="1">
    <source>
        <dbReference type="ARBA" id="ARBA00004123"/>
    </source>
</evidence>
<feature type="compositionally biased region" description="Polar residues" evidence="4">
    <location>
        <begin position="27"/>
        <end position="39"/>
    </location>
</feature>
<dbReference type="InterPro" id="IPR001870">
    <property type="entry name" value="B30.2/SPRY"/>
</dbReference>
<dbReference type="EMBL" id="JAEUBF010000206">
    <property type="protein sequence ID" value="KAH3679954.1"/>
    <property type="molecule type" value="Genomic_DNA"/>
</dbReference>
<dbReference type="InterPro" id="IPR037353">
    <property type="entry name" value="ASH2"/>
</dbReference>
<dbReference type="Proteomes" id="UP000769528">
    <property type="component" value="Unassembled WGS sequence"/>
</dbReference>
<comment type="similarity">
    <text evidence="3">Belongs to the cclA family.</text>
</comment>
<gene>
    <name evidence="6" type="ORF">WICMUC_000697</name>
</gene>
<feature type="region of interest" description="Disordered" evidence="4">
    <location>
        <begin position="1"/>
        <end position="39"/>
    </location>
</feature>
<dbReference type="SUPFAM" id="SSF49899">
    <property type="entry name" value="Concanavalin A-like lectins/glucanases"/>
    <property type="match status" value="1"/>
</dbReference>
<proteinExistence type="inferred from homology"/>
<dbReference type="InterPro" id="IPR003877">
    <property type="entry name" value="SPRY_dom"/>
</dbReference>
<dbReference type="InterPro" id="IPR013320">
    <property type="entry name" value="ConA-like_dom_sf"/>
</dbReference>
<dbReference type="Gene3D" id="2.60.120.920">
    <property type="match status" value="1"/>
</dbReference>
<comment type="subcellular location">
    <subcellularLocation>
        <location evidence="1">Nucleus</location>
    </subcellularLocation>
</comment>
<dbReference type="OrthoDB" id="10266026at2759"/>
<dbReference type="AlphaFoldDB" id="A0A9P8TIE1"/>
<evidence type="ECO:0000256" key="4">
    <source>
        <dbReference type="SAM" id="MobiDB-lite"/>
    </source>
</evidence>
<dbReference type="PANTHER" id="PTHR10598">
    <property type="entry name" value="SET1/ASH2 HISTONE METHYLTRANSFERASE COMPLEX SUBUNIT ASH2"/>
    <property type="match status" value="1"/>
</dbReference>
<evidence type="ECO:0000256" key="3">
    <source>
        <dbReference type="ARBA" id="ARBA00038149"/>
    </source>
</evidence>
<dbReference type="PANTHER" id="PTHR10598:SF0">
    <property type="entry name" value="SET1_ASH2 HISTONE METHYLTRANSFERASE COMPLEX SUBUNIT ASH2"/>
    <property type="match status" value="1"/>
</dbReference>
<keyword evidence="7" id="KW-1185">Reference proteome</keyword>
<evidence type="ECO:0000256" key="2">
    <source>
        <dbReference type="ARBA" id="ARBA00023242"/>
    </source>
</evidence>
<dbReference type="InterPro" id="IPR043136">
    <property type="entry name" value="B30.2/SPRY_sf"/>
</dbReference>
<dbReference type="CDD" id="cd12872">
    <property type="entry name" value="SPRY_Ash2"/>
    <property type="match status" value="1"/>
</dbReference>
<reference evidence="6" key="1">
    <citation type="journal article" date="2021" name="Open Biol.">
        <title>Shared evolutionary footprints suggest mitochondrial oxidative damage underlies multiple complex I losses in fungi.</title>
        <authorList>
            <person name="Schikora-Tamarit M.A."/>
            <person name="Marcet-Houben M."/>
            <person name="Nosek J."/>
            <person name="Gabaldon T."/>
        </authorList>
    </citation>
    <scope>NUCLEOTIDE SEQUENCE</scope>
    <source>
        <strain evidence="6">CBS6341</strain>
    </source>
</reference>
<protein>
    <recommendedName>
        <fullName evidence="5">B30.2/SPRY domain-containing protein</fullName>
    </recommendedName>
</protein>
<keyword evidence="2" id="KW-0539">Nucleus</keyword>
<dbReference type="SMART" id="SM00449">
    <property type="entry name" value="SPRY"/>
    <property type="match status" value="1"/>
</dbReference>
<organism evidence="6 7">
    <name type="scientific">Wickerhamomyces mucosus</name>
    <dbReference type="NCBI Taxonomy" id="1378264"/>
    <lineage>
        <taxon>Eukaryota</taxon>
        <taxon>Fungi</taxon>
        <taxon>Dikarya</taxon>
        <taxon>Ascomycota</taxon>
        <taxon>Saccharomycotina</taxon>
        <taxon>Saccharomycetes</taxon>
        <taxon>Phaffomycetales</taxon>
        <taxon>Wickerhamomycetaceae</taxon>
        <taxon>Wickerhamomyces</taxon>
    </lineage>
</organism>